<dbReference type="PIRSF" id="PIRSF038800">
    <property type="entry name" value="KYNU"/>
    <property type="match status" value="1"/>
</dbReference>
<dbReference type="Gene3D" id="3.40.640.10">
    <property type="entry name" value="Type I PLP-dependent aspartate aminotransferase-like (Major domain)"/>
    <property type="match status" value="1"/>
</dbReference>
<keyword evidence="1 4" id="KW-0662">Pyridine nucleotide biosynthesis</keyword>
<dbReference type="GO" id="GO:0097053">
    <property type="term" value="P:L-kynurenine catabolic process"/>
    <property type="evidence" value="ECO:0007669"/>
    <property type="project" value="UniProtKB-UniPathway"/>
</dbReference>
<comment type="cofactor">
    <cofactor evidence="4">
        <name>pyridoxal 5'-phosphate</name>
        <dbReference type="ChEBI" id="CHEBI:597326"/>
    </cofactor>
</comment>
<dbReference type="GO" id="GO:0005737">
    <property type="term" value="C:cytoplasm"/>
    <property type="evidence" value="ECO:0007669"/>
    <property type="project" value="InterPro"/>
</dbReference>
<proteinExistence type="inferred from homology"/>
<evidence type="ECO:0000313" key="5">
    <source>
        <dbReference type="EMBL" id="AIC47965.1"/>
    </source>
</evidence>
<dbReference type="Pfam" id="PF22580">
    <property type="entry name" value="KYNU_C"/>
    <property type="match status" value="1"/>
</dbReference>
<dbReference type="UniPathway" id="UPA00334">
    <property type="reaction ID" value="UER00455"/>
</dbReference>
<dbReference type="InterPro" id="IPR015422">
    <property type="entry name" value="PyrdxlP-dep_Trfase_small"/>
</dbReference>
<dbReference type="InterPro" id="IPR015424">
    <property type="entry name" value="PyrdxlP-dep_Trfase"/>
</dbReference>
<comment type="catalytic activity">
    <reaction evidence="4">
        <text>L-kynurenine + H2O = anthranilate + L-alanine + H(+)</text>
        <dbReference type="Rhea" id="RHEA:16813"/>
        <dbReference type="ChEBI" id="CHEBI:15377"/>
        <dbReference type="ChEBI" id="CHEBI:15378"/>
        <dbReference type="ChEBI" id="CHEBI:16567"/>
        <dbReference type="ChEBI" id="CHEBI:57959"/>
        <dbReference type="ChEBI" id="CHEBI:57972"/>
        <dbReference type="EC" id="3.7.1.3"/>
    </reaction>
</comment>
<dbReference type="InterPro" id="IPR015421">
    <property type="entry name" value="PyrdxlP-dep_Trfase_major"/>
</dbReference>
<gene>
    <name evidence="5" type="ORF">Rhola_00011720</name>
</gene>
<dbReference type="GO" id="GO:0030170">
    <property type="term" value="F:pyridoxal phosphate binding"/>
    <property type="evidence" value="ECO:0007669"/>
    <property type="project" value="InterPro"/>
</dbReference>
<organism evidence="5 6">
    <name type="scientific">Rhodoluna lacicola</name>
    <dbReference type="NCBI Taxonomy" id="529884"/>
    <lineage>
        <taxon>Bacteria</taxon>
        <taxon>Bacillati</taxon>
        <taxon>Actinomycetota</taxon>
        <taxon>Actinomycetes</taxon>
        <taxon>Micrococcales</taxon>
        <taxon>Microbacteriaceae</taxon>
        <taxon>Luna cluster</taxon>
        <taxon>Luna-1 subcluster</taxon>
        <taxon>Rhodoluna</taxon>
    </lineage>
</organism>
<dbReference type="Gene3D" id="3.90.1150.10">
    <property type="entry name" value="Aspartate Aminotransferase, domain 1"/>
    <property type="match status" value="1"/>
</dbReference>
<dbReference type="GO" id="GO:0009435">
    <property type="term" value="P:NAD+ biosynthetic process"/>
    <property type="evidence" value="ECO:0007669"/>
    <property type="project" value="UniProtKB-UniPathway"/>
</dbReference>
<dbReference type="EC" id="3.7.1.3" evidence="4"/>
<dbReference type="PANTHER" id="PTHR14084">
    <property type="entry name" value="KYNURENINASE"/>
    <property type="match status" value="1"/>
</dbReference>
<dbReference type="GO" id="GO:0043420">
    <property type="term" value="P:anthranilate metabolic process"/>
    <property type="evidence" value="ECO:0007669"/>
    <property type="project" value="TreeGrafter"/>
</dbReference>
<dbReference type="PATRIC" id="fig|529884.3.peg.1131"/>
<dbReference type="PANTHER" id="PTHR14084:SF0">
    <property type="entry name" value="KYNURENINASE"/>
    <property type="match status" value="1"/>
</dbReference>
<dbReference type="UniPathway" id="UPA00253">
    <property type="reaction ID" value="UER00329"/>
</dbReference>
<dbReference type="eggNOG" id="COG3844">
    <property type="taxonomic scope" value="Bacteria"/>
</dbReference>
<evidence type="ECO:0000256" key="4">
    <source>
        <dbReference type="PIRNR" id="PIRNR038800"/>
    </source>
</evidence>
<dbReference type="Proteomes" id="UP000067708">
    <property type="component" value="Chromosome"/>
</dbReference>
<dbReference type="AlphaFoldDB" id="A0A060JGV4"/>
<keyword evidence="2 4" id="KW-0378">Hydrolase</keyword>
<dbReference type="KEGG" id="rla:Rhola_00011720"/>
<dbReference type="STRING" id="529884.Rhola_00011720"/>
<keyword evidence="6" id="KW-1185">Reference proteome</keyword>
<evidence type="ECO:0000256" key="3">
    <source>
        <dbReference type="ARBA" id="ARBA00022898"/>
    </source>
</evidence>
<reference evidence="5 6" key="1">
    <citation type="journal article" date="2014" name="Int. J. Syst. Evol. Microbiol.">
        <title>Rhodoluna lacicola gen. nov., sp. nov., a planktonic freshwater bacterium with stream-lined genome.</title>
        <authorList>
            <person name="Hahn M."/>
            <person name="Schmidt J."/>
            <person name="Taipale S.J."/>
            <person name="Doolittle W.F."/>
            <person name="Koll U."/>
        </authorList>
    </citation>
    <scope>NUCLEOTIDE SEQUENCE [LARGE SCALE GENOMIC DNA]</scope>
    <source>
        <strain evidence="5 6">MWH-Ta8</strain>
    </source>
</reference>
<comment type="pathway">
    <text evidence="4">Cofactor biosynthesis; NAD(+) biosynthesis; quinolinate from L-kynurenine: step 2/3.</text>
</comment>
<sequence length="441" mass="48025">MSPMKPLAQYGEPTNRSTALALDAADPLAKYKQAFQISDPDLCYLDGNSLGRMPLASVKAVNDFLTQEWGKELVDGWAHWIDEAQAAGNLLGRATLGAAEGQTLVQDTTSVNFYQLCNAAIKARPGRKTVIIDSSNFPTDRYILDGIAKDLGLNLITLNNDGMGGPGQVDVAADCELITPEILEPFLNDDVALVTLQVIHYRSGSRPDVKAITDLVRKHGGLVVWDASHAGGAIDLQFDAWGVDLAVGCTYKYGNSGPGSPAWLYVNKSIQSQVLPTIQGWFANDKQFEMGPFFEPADHIRRFQIASPSIIGIRAMQASYQIIEQAGMQAISEKAALGTELIIALYDAWLAPLGFTLLTPRDQNKRGGHITVGHPDAKKIAAAMRSMTNTIPDYRTPDSIRLAIAPLPTSYTEVYDGLKRMRDLVQSKKYLEIQDSGSRVT</sequence>
<comment type="subunit">
    <text evidence="4">Homodimer.</text>
</comment>
<comment type="pathway">
    <text evidence="4">Amino-acid degradation; L-kynurenine degradation; L-alanine and anthranilate from L-kynurenine: step 1/1.</text>
</comment>
<comment type="function">
    <text evidence="4">Catalyzes the cleavage of L-kynurenine (L-Kyn) and L-3-hydroxykynurenine (L-3OHKyn) into anthranilic acid (AA) and 3-hydroxyanthranilic acid (3-OHAA), respectively.</text>
</comment>
<dbReference type="GO" id="GO:0030429">
    <property type="term" value="F:kynureninase activity"/>
    <property type="evidence" value="ECO:0007669"/>
    <property type="project" value="UniProtKB-EC"/>
</dbReference>
<dbReference type="EMBL" id="CP007490">
    <property type="protein sequence ID" value="AIC47965.1"/>
    <property type="molecule type" value="Genomic_DNA"/>
</dbReference>
<dbReference type="RefSeq" id="WP_227818774.1">
    <property type="nucleotide sequence ID" value="NZ_CP007490.1"/>
</dbReference>
<dbReference type="SUPFAM" id="SSF53383">
    <property type="entry name" value="PLP-dependent transferases"/>
    <property type="match status" value="1"/>
</dbReference>
<keyword evidence="3 4" id="KW-0663">Pyridoxal phosphate</keyword>
<evidence type="ECO:0000256" key="1">
    <source>
        <dbReference type="ARBA" id="ARBA00022642"/>
    </source>
</evidence>
<accession>A0A060JGV4</accession>
<comment type="catalytic activity">
    <reaction evidence="4">
        <text>3-hydroxy-L-kynurenine + H2O = 3-hydroxyanthranilate + L-alanine + H(+)</text>
        <dbReference type="Rhea" id="RHEA:25143"/>
        <dbReference type="ChEBI" id="CHEBI:15377"/>
        <dbReference type="ChEBI" id="CHEBI:15378"/>
        <dbReference type="ChEBI" id="CHEBI:36559"/>
        <dbReference type="ChEBI" id="CHEBI:57972"/>
        <dbReference type="ChEBI" id="CHEBI:58125"/>
        <dbReference type="EC" id="3.7.1.3"/>
    </reaction>
</comment>
<comment type="similarity">
    <text evidence="4">Belongs to the kynureninase family.</text>
</comment>
<protein>
    <recommendedName>
        <fullName evidence="4">Kynureninase</fullName>
        <ecNumber evidence="4">3.7.1.3</ecNumber>
    </recommendedName>
</protein>
<evidence type="ECO:0000313" key="6">
    <source>
        <dbReference type="Proteomes" id="UP000067708"/>
    </source>
</evidence>
<dbReference type="InterPro" id="IPR010111">
    <property type="entry name" value="Kynureninase"/>
</dbReference>
<dbReference type="GO" id="GO:0019441">
    <property type="term" value="P:L-tryptophan catabolic process to kynurenine"/>
    <property type="evidence" value="ECO:0007669"/>
    <property type="project" value="TreeGrafter"/>
</dbReference>
<evidence type="ECO:0000256" key="2">
    <source>
        <dbReference type="ARBA" id="ARBA00022801"/>
    </source>
</evidence>
<name>A0A060JGV4_9MICO</name>
<dbReference type="HOGENOM" id="CLU_003433_4_1_11"/>